<evidence type="ECO:0000313" key="2">
    <source>
        <dbReference type="Proteomes" id="UP001071279"/>
    </source>
</evidence>
<comment type="caution">
    <text evidence="1">The sequence shown here is derived from an EMBL/GenBank/DDBJ whole genome shotgun (WGS) entry which is preliminary data.</text>
</comment>
<dbReference type="Proteomes" id="UP001071279">
    <property type="component" value="Unassembled WGS sequence"/>
</dbReference>
<gene>
    <name evidence="1" type="ORF">O6C86_11565</name>
</gene>
<reference evidence="1" key="1">
    <citation type="submission" date="2022-12" db="EMBL/GenBank/DDBJ databases">
        <title>Comparative genomics of Legionella pneumophila isolates from the West Bank and Germany support molecular epidemiology of Legionnaires disease.</title>
        <authorList>
            <person name="Zayed A.R."/>
            <person name="Bitar D.M."/>
            <person name="Steinert M."/>
            <person name="Lueck C."/>
            <person name="Brettar I."/>
            <person name="Hoefle M.G."/>
            <person name="Bunk B."/>
        </authorList>
    </citation>
    <scope>NUCLEOTIDE SEQUENCE</scope>
    <source>
        <strain evidence="1">H23</strain>
    </source>
</reference>
<dbReference type="RefSeq" id="WP_061466712.1">
    <property type="nucleotide sequence ID" value="NZ_CP114576.1"/>
</dbReference>
<organism evidence="1 2">
    <name type="scientific">Legionella pneumophila</name>
    <dbReference type="NCBI Taxonomy" id="446"/>
    <lineage>
        <taxon>Bacteria</taxon>
        <taxon>Pseudomonadati</taxon>
        <taxon>Pseudomonadota</taxon>
        <taxon>Gammaproteobacteria</taxon>
        <taxon>Legionellales</taxon>
        <taxon>Legionellaceae</taxon>
        <taxon>Legionella</taxon>
    </lineage>
</organism>
<accession>A0AAP3HEA1</accession>
<proteinExistence type="predicted"/>
<name>A0AAP3HEA1_LEGPN</name>
<dbReference type="AlphaFoldDB" id="A0AAP3HEA1"/>
<dbReference type="EMBL" id="JAPXIC010000074">
    <property type="protein sequence ID" value="MCZ4719846.1"/>
    <property type="molecule type" value="Genomic_DNA"/>
</dbReference>
<protein>
    <submittedName>
        <fullName evidence="1">Uncharacterized protein</fullName>
    </submittedName>
</protein>
<evidence type="ECO:0000313" key="1">
    <source>
        <dbReference type="EMBL" id="MCZ4719846.1"/>
    </source>
</evidence>
<sequence>MFVVVLLVLSFFIIWYFVKILASINSKLNILQKDLNKIQMNMSFLLELKNKVVDSLCNTHIIEHDIKNIKSKIERVEADLAGFNINKTAGDISSFELYELKEIILRVEKYLYQQNKFNDVWAKEPFDLKKDMAHVITKLKLNFSHNESESYLRFKHLLSHYPNSIPCGSLWFNENNDDIYAIIFLDFPGLFSFLNEEIDENTGQLTKLLLNGDIDATKLLQVNSHYCGTYSGCSEEDEEFYKEQNIFDSFDPGYYGWYKSKFVIKKGIEVSACVFEIRPNKTDIERGIAEIISVKQNGLVTVKMSGAEKETIRTYKMSTISPFPYITDDGFDDFGRKFSCNPTSSGFSFQKSEEDSQKIVSN</sequence>